<dbReference type="PROSITE" id="PS51257">
    <property type="entry name" value="PROKAR_LIPOPROTEIN"/>
    <property type="match status" value="1"/>
</dbReference>
<dbReference type="Proteomes" id="UP000757461">
    <property type="component" value="Unassembled WGS sequence"/>
</dbReference>
<gene>
    <name evidence="1" type="ORF">HXN33_08740</name>
</gene>
<evidence type="ECO:0000313" key="2">
    <source>
        <dbReference type="Proteomes" id="UP000757461"/>
    </source>
</evidence>
<protein>
    <recommendedName>
        <fullName evidence="3">Lipoprotein</fullName>
    </recommendedName>
</protein>
<dbReference type="AlphaFoldDB" id="A0A930I0W5"/>
<evidence type="ECO:0000313" key="1">
    <source>
        <dbReference type="EMBL" id="MBF1415649.1"/>
    </source>
</evidence>
<proteinExistence type="predicted"/>
<organism evidence="1 2">
    <name type="scientific">Prevotella histicola</name>
    <dbReference type="NCBI Taxonomy" id="470565"/>
    <lineage>
        <taxon>Bacteria</taxon>
        <taxon>Pseudomonadati</taxon>
        <taxon>Bacteroidota</taxon>
        <taxon>Bacteroidia</taxon>
        <taxon>Bacteroidales</taxon>
        <taxon>Prevotellaceae</taxon>
        <taxon>Prevotella</taxon>
    </lineage>
</organism>
<name>A0A930I0W5_9BACT</name>
<accession>A0A930I0W5</accession>
<evidence type="ECO:0008006" key="3">
    <source>
        <dbReference type="Google" id="ProtNLM"/>
    </source>
</evidence>
<dbReference type="RefSeq" id="WP_278538821.1">
    <property type="nucleotide sequence ID" value="NZ_JABZSL010000005.1"/>
</dbReference>
<dbReference type="EMBL" id="JABZSQ010000185">
    <property type="protein sequence ID" value="MBF1415649.1"/>
    <property type="molecule type" value="Genomic_DNA"/>
</dbReference>
<sequence>MKTTKWSWLLFIACVFTSCEKAVLSGDEERGKEQKITKIISIHPTAIHVDLAEEGAMAGSKPRMSGILESRAEKTKLYALNIYEKRKGAKSYSKYAYGLFSDPSNIAIRMTEGSLYKIECLMTEDGEDTIYNKDNEYLLPFLHGTDKPTKVENSFIMSTKDNLGHILDGKTNVSAKDITMYPRLIKSYAVIEDFDPKSANDLTLNLKHAAFGLHFKIAPPEEGELEIDYLHYTLTVKSTDPAYDKLSVYSFNMISDACKDGYKGDITVKMKWTKADGSIEEASTTVTLKRNVIMVMDISVTGPSPKGINFAEEGHEMSTENITWHVRK</sequence>
<comment type="caution">
    <text evidence="1">The sequence shown here is derived from an EMBL/GenBank/DDBJ whole genome shotgun (WGS) entry which is preliminary data.</text>
</comment>
<reference evidence="1" key="1">
    <citation type="submission" date="2020-04" db="EMBL/GenBank/DDBJ databases">
        <title>Deep metagenomics examines the oral microbiome during advanced dental caries in children, revealing novel taxa and co-occurrences with host molecules.</title>
        <authorList>
            <person name="Baker J.L."/>
            <person name="Morton J.T."/>
            <person name="Dinis M."/>
            <person name="Alvarez R."/>
            <person name="Tran N.C."/>
            <person name="Knight R."/>
            <person name="Edlund A."/>
        </authorList>
    </citation>
    <scope>NUCLEOTIDE SEQUENCE</scope>
    <source>
        <strain evidence="1">JCVI_25_bin.9</strain>
    </source>
</reference>